<dbReference type="Pfam" id="PF05135">
    <property type="entry name" value="Phage_connect_1"/>
    <property type="match status" value="1"/>
</dbReference>
<accession>A0A1S8S9E1</accession>
<dbReference type="InterPro" id="IPR021146">
    <property type="entry name" value="Phage_gp6-like_head-tail"/>
</dbReference>
<evidence type="ECO:0000313" key="2">
    <source>
        <dbReference type="Proteomes" id="UP000190973"/>
    </source>
</evidence>
<dbReference type="Proteomes" id="UP000190973">
    <property type="component" value="Unassembled WGS sequence"/>
</dbReference>
<dbReference type="Gene3D" id="1.10.3230.30">
    <property type="entry name" value="Phage gp6-like head-tail connector protein"/>
    <property type="match status" value="1"/>
</dbReference>
<dbReference type="EMBL" id="LZZI01000026">
    <property type="protein sequence ID" value="OOM62206.1"/>
    <property type="molecule type" value="Genomic_DNA"/>
</dbReference>
<protein>
    <submittedName>
        <fullName evidence="1">Phage gp6-like head-tail connector protein</fullName>
    </submittedName>
</protein>
<dbReference type="NCBIfam" id="TIGR01560">
    <property type="entry name" value="put_DNA_pack"/>
    <property type="match status" value="1"/>
</dbReference>
<comment type="caution">
    <text evidence="1">The sequence shown here is derived from an EMBL/GenBank/DDBJ whole genome shotgun (WGS) entry which is preliminary data.</text>
</comment>
<dbReference type="InterPro" id="IPR006450">
    <property type="entry name" value="Phage_HK97_gp6-like"/>
</dbReference>
<reference evidence="1 2" key="1">
    <citation type="submission" date="2016-05" db="EMBL/GenBank/DDBJ databases">
        <title>Microbial solvent formation.</title>
        <authorList>
            <person name="Poehlein A."/>
            <person name="Montoya Solano J.D."/>
            <person name="Flitsch S."/>
            <person name="Krabben P."/>
            <person name="Duerre P."/>
            <person name="Daniel R."/>
        </authorList>
    </citation>
    <scope>NUCLEOTIDE SEQUENCE [LARGE SCALE GENOMIC DNA]</scope>
    <source>
        <strain evidence="1 2">DSM 53</strain>
    </source>
</reference>
<sequence length="96" mass="11021">MTLDELKLYLYIDSDDEDDYLNELIEASEIYIESCVGISYKQDEKAVKLANLLMKKLCSDLYENRGTEIASNTKKDIIVTTILEKLSLYDEDVTTP</sequence>
<evidence type="ECO:0000313" key="1">
    <source>
        <dbReference type="EMBL" id="OOM62206.1"/>
    </source>
</evidence>
<dbReference type="AlphaFoldDB" id="A0A1S8S9E1"/>
<name>A0A1S8S9E1_CLOBE</name>
<dbReference type="RefSeq" id="WP_077838541.1">
    <property type="nucleotide sequence ID" value="NZ_JABTAE010000001.1"/>
</dbReference>
<gene>
    <name evidence="1" type="ORF">CLBCK_19090</name>
</gene>
<organism evidence="1 2">
    <name type="scientific">Clostridium beijerinckii</name>
    <name type="common">Clostridium MP</name>
    <dbReference type="NCBI Taxonomy" id="1520"/>
    <lineage>
        <taxon>Bacteria</taxon>
        <taxon>Bacillati</taxon>
        <taxon>Bacillota</taxon>
        <taxon>Clostridia</taxon>
        <taxon>Eubacteriales</taxon>
        <taxon>Clostridiaceae</taxon>
        <taxon>Clostridium</taxon>
    </lineage>
</organism>
<dbReference type="CDD" id="cd08054">
    <property type="entry name" value="gp6"/>
    <property type="match status" value="1"/>
</dbReference>
<proteinExistence type="predicted"/>